<dbReference type="Proteomes" id="UP000054217">
    <property type="component" value="Unassembled WGS sequence"/>
</dbReference>
<dbReference type="OrthoDB" id="27483at2759"/>
<organism evidence="1 2">
    <name type="scientific">Pisolithus tinctorius Marx 270</name>
    <dbReference type="NCBI Taxonomy" id="870435"/>
    <lineage>
        <taxon>Eukaryota</taxon>
        <taxon>Fungi</taxon>
        <taxon>Dikarya</taxon>
        <taxon>Basidiomycota</taxon>
        <taxon>Agaricomycotina</taxon>
        <taxon>Agaricomycetes</taxon>
        <taxon>Agaricomycetidae</taxon>
        <taxon>Boletales</taxon>
        <taxon>Sclerodermatineae</taxon>
        <taxon>Pisolithaceae</taxon>
        <taxon>Pisolithus</taxon>
    </lineage>
</organism>
<dbReference type="AlphaFoldDB" id="A0A0C3NGI6"/>
<dbReference type="HOGENOM" id="CLU_1109263_0_0_1"/>
<evidence type="ECO:0000313" key="2">
    <source>
        <dbReference type="Proteomes" id="UP000054217"/>
    </source>
</evidence>
<dbReference type="STRING" id="870435.A0A0C3NGI6"/>
<name>A0A0C3NGI6_PISTI</name>
<sequence length="251" mass="28114">ISSFSDNKHEVRVVISGHRVTLTYNLYSIPEADVPGLTAIMSTVTITVRPGMTLYSLITDYRVLPGRGCLGFGLRRQYSASNDVTSFRKYLKGPDVALRRPRDFITMQLPKSKYLRTHIVDSAYLTKRDDLKDIMQSHGEVVEYVSFDGDPTEDVRDFDHLPKPPVWLVGVTNLTDNPATGELLYVAYGDEPTVSIPCANLCIVVDLPVPGSCSIHNLTQWITIGAFHRLVATSNESLWKKVATRYIFPVH</sequence>
<proteinExistence type="predicted"/>
<accession>A0A0C3NGI6</accession>
<evidence type="ECO:0000313" key="1">
    <source>
        <dbReference type="EMBL" id="KIO00165.1"/>
    </source>
</evidence>
<feature type="non-terminal residue" evidence="1">
    <location>
        <position position="1"/>
    </location>
</feature>
<keyword evidence="2" id="KW-1185">Reference proteome</keyword>
<reference evidence="1 2" key="1">
    <citation type="submission" date="2014-04" db="EMBL/GenBank/DDBJ databases">
        <authorList>
            <consortium name="DOE Joint Genome Institute"/>
            <person name="Kuo A."/>
            <person name="Kohler A."/>
            <person name="Costa M.D."/>
            <person name="Nagy L.G."/>
            <person name="Floudas D."/>
            <person name="Copeland A."/>
            <person name="Barry K.W."/>
            <person name="Cichocki N."/>
            <person name="Veneault-Fourrey C."/>
            <person name="LaButti K."/>
            <person name="Lindquist E.A."/>
            <person name="Lipzen A."/>
            <person name="Lundell T."/>
            <person name="Morin E."/>
            <person name="Murat C."/>
            <person name="Sun H."/>
            <person name="Tunlid A."/>
            <person name="Henrissat B."/>
            <person name="Grigoriev I.V."/>
            <person name="Hibbett D.S."/>
            <person name="Martin F."/>
            <person name="Nordberg H.P."/>
            <person name="Cantor M.N."/>
            <person name="Hua S.X."/>
        </authorList>
    </citation>
    <scope>NUCLEOTIDE SEQUENCE [LARGE SCALE GENOMIC DNA]</scope>
    <source>
        <strain evidence="1 2">Marx 270</strain>
    </source>
</reference>
<protein>
    <submittedName>
        <fullName evidence="1">Uncharacterized protein</fullName>
    </submittedName>
</protein>
<gene>
    <name evidence="1" type="ORF">M404DRAFT_153376</name>
</gene>
<reference evidence="2" key="2">
    <citation type="submission" date="2015-01" db="EMBL/GenBank/DDBJ databases">
        <title>Evolutionary Origins and Diversification of the Mycorrhizal Mutualists.</title>
        <authorList>
            <consortium name="DOE Joint Genome Institute"/>
            <consortium name="Mycorrhizal Genomics Consortium"/>
            <person name="Kohler A."/>
            <person name="Kuo A."/>
            <person name="Nagy L.G."/>
            <person name="Floudas D."/>
            <person name="Copeland A."/>
            <person name="Barry K.W."/>
            <person name="Cichocki N."/>
            <person name="Veneault-Fourrey C."/>
            <person name="LaButti K."/>
            <person name="Lindquist E.A."/>
            <person name="Lipzen A."/>
            <person name="Lundell T."/>
            <person name="Morin E."/>
            <person name="Murat C."/>
            <person name="Riley R."/>
            <person name="Ohm R."/>
            <person name="Sun H."/>
            <person name="Tunlid A."/>
            <person name="Henrissat B."/>
            <person name="Grigoriev I.V."/>
            <person name="Hibbett D.S."/>
            <person name="Martin F."/>
        </authorList>
    </citation>
    <scope>NUCLEOTIDE SEQUENCE [LARGE SCALE GENOMIC DNA]</scope>
    <source>
        <strain evidence="2">Marx 270</strain>
    </source>
</reference>
<dbReference type="EMBL" id="KN831998">
    <property type="protein sequence ID" value="KIO00165.1"/>
    <property type="molecule type" value="Genomic_DNA"/>
</dbReference>
<dbReference type="InParanoid" id="A0A0C3NGI6"/>